<evidence type="ECO:0000256" key="3">
    <source>
        <dbReference type="ARBA" id="ARBA00022691"/>
    </source>
</evidence>
<evidence type="ECO:0000256" key="4">
    <source>
        <dbReference type="ARBA" id="ARBA00022884"/>
    </source>
</evidence>
<keyword evidence="1 5" id="KW-0489">Methyltransferase</keyword>
<dbReference type="GO" id="GO:0008173">
    <property type="term" value="F:RNA methyltransferase activity"/>
    <property type="evidence" value="ECO:0007669"/>
    <property type="project" value="InterPro"/>
</dbReference>
<dbReference type="InterPro" id="IPR049560">
    <property type="entry name" value="MeTrfase_RsmB-F_NOP2_cat"/>
</dbReference>
<keyword evidence="2 5" id="KW-0808">Transferase</keyword>
<feature type="active site" description="Nucleophile" evidence="5">
    <location>
        <position position="255"/>
    </location>
</feature>
<gene>
    <name evidence="7" type="ORF">C4561_02055</name>
</gene>
<protein>
    <submittedName>
        <fullName evidence="7">RsmB/NOP family class I SAM-dependent RNA methyltransferase</fullName>
    </submittedName>
</protein>
<comment type="caution">
    <text evidence="7">The sequence shown here is derived from an EMBL/GenBank/DDBJ whole genome shotgun (WGS) entry which is preliminary data.</text>
</comment>
<evidence type="ECO:0000256" key="2">
    <source>
        <dbReference type="ARBA" id="ARBA00022679"/>
    </source>
</evidence>
<dbReference type="InterPro" id="IPR029063">
    <property type="entry name" value="SAM-dependent_MTases_sf"/>
</dbReference>
<dbReference type="PANTHER" id="PTHR22807:SF30">
    <property type="entry name" value="28S RRNA (CYTOSINE(4447)-C(5))-METHYLTRANSFERASE-RELATED"/>
    <property type="match status" value="1"/>
</dbReference>
<dbReference type="AlphaFoldDB" id="A0A3A4ZLP9"/>
<comment type="caution">
    <text evidence="5">Lacks conserved residue(s) required for the propagation of feature annotation.</text>
</comment>
<proteinExistence type="inferred from homology"/>
<dbReference type="PRINTS" id="PR02008">
    <property type="entry name" value="RCMTFAMILY"/>
</dbReference>
<dbReference type="Pfam" id="PF01189">
    <property type="entry name" value="Methyltr_RsmB-F"/>
    <property type="match status" value="1"/>
</dbReference>
<dbReference type="Proteomes" id="UP000265540">
    <property type="component" value="Unassembled WGS sequence"/>
</dbReference>
<dbReference type="InterPro" id="IPR001678">
    <property type="entry name" value="MeTrfase_RsmB-F_NOP2_dom"/>
</dbReference>
<dbReference type="GO" id="GO:0001510">
    <property type="term" value="P:RNA methylation"/>
    <property type="evidence" value="ECO:0007669"/>
    <property type="project" value="InterPro"/>
</dbReference>
<dbReference type="InterPro" id="IPR023267">
    <property type="entry name" value="RCMT"/>
</dbReference>
<evidence type="ECO:0000259" key="6">
    <source>
        <dbReference type="PROSITE" id="PS51686"/>
    </source>
</evidence>
<evidence type="ECO:0000313" key="8">
    <source>
        <dbReference type="Proteomes" id="UP000265540"/>
    </source>
</evidence>
<dbReference type="SUPFAM" id="SSF53335">
    <property type="entry name" value="S-adenosyl-L-methionine-dependent methyltransferases"/>
    <property type="match status" value="1"/>
</dbReference>
<keyword evidence="3 5" id="KW-0949">S-adenosyl-L-methionine</keyword>
<comment type="similarity">
    <text evidence="5">Belongs to the class I-like SAM-binding methyltransferase superfamily. RsmB/NOP family.</text>
</comment>
<dbReference type="Gene3D" id="3.40.50.150">
    <property type="entry name" value="Vaccinia Virus protein VP39"/>
    <property type="match status" value="1"/>
</dbReference>
<organism evidence="7 8">
    <name type="scientific">candidate division WWE3 bacterium</name>
    <dbReference type="NCBI Taxonomy" id="2053526"/>
    <lineage>
        <taxon>Bacteria</taxon>
        <taxon>Katanobacteria</taxon>
    </lineage>
</organism>
<dbReference type="PROSITE" id="PS51686">
    <property type="entry name" value="SAM_MT_RSMB_NOP"/>
    <property type="match status" value="1"/>
</dbReference>
<evidence type="ECO:0000313" key="7">
    <source>
        <dbReference type="EMBL" id="RJR27456.1"/>
    </source>
</evidence>
<feature type="binding site" evidence="5">
    <location>
        <position position="154"/>
    </location>
    <ligand>
        <name>S-adenosyl-L-methionine</name>
        <dbReference type="ChEBI" id="CHEBI:59789"/>
    </ligand>
</feature>
<name>A0A3A4ZLP9_UNCKA</name>
<accession>A0A3A4ZLP9</accession>
<keyword evidence="4 5" id="KW-0694">RNA-binding</keyword>
<feature type="domain" description="SAM-dependent MTase RsmB/NOP-type" evidence="6">
    <location>
        <begin position="39"/>
        <end position="327"/>
    </location>
</feature>
<dbReference type="PANTHER" id="PTHR22807">
    <property type="entry name" value="NOP2 YEAST -RELATED NOL1/NOP2/FMU SUN DOMAIN-CONTAINING"/>
    <property type="match status" value="1"/>
</dbReference>
<dbReference type="EMBL" id="QZJF01000011">
    <property type="protein sequence ID" value="RJR27456.1"/>
    <property type="molecule type" value="Genomic_DNA"/>
</dbReference>
<dbReference type="CDD" id="cd02440">
    <property type="entry name" value="AdoMet_MTases"/>
    <property type="match status" value="1"/>
</dbReference>
<evidence type="ECO:0000256" key="1">
    <source>
        <dbReference type="ARBA" id="ARBA00022603"/>
    </source>
</evidence>
<evidence type="ECO:0000256" key="5">
    <source>
        <dbReference type="PROSITE-ProRule" id="PRU01023"/>
    </source>
</evidence>
<dbReference type="GO" id="GO:0003723">
    <property type="term" value="F:RNA binding"/>
    <property type="evidence" value="ECO:0007669"/>
    <property type="project" value="UniProtKB-UniRule"/>
</dbReference>
<feature type="binding site" evidence="5">
    <location>
        <position position="201"/>
    </location>
    <ligand>
        <name>S-adenosyl-L-methionine</name>
        <dbReference type="ChEBI" id="CHEBI:59789"/>
    </ligand>
</feature>
<feature type="binding site" evidence="5">
    <location>
        <begin position="130"/>
        <end position="136"/>
    </location>
    <ligand>
        <name>S-adenosyl-L-methionine</name>
        <dbReference type="ChEBI" id="CHEBI:59789"/>
    </ligand>
</feature>
<reference evidence="7 8" key="1">
    <citation type="journal article" date="2017" name="ISME J.">
        <title>Energy and carbon metabolisms in a deep terrestrial subsurface fluid microbial community.</title>
        <authorList>
            <person name="Momper L."/>
            <person name="Jungbluth S.P."/>
            <person name="Lee M.D."/>
            <person name="Amend J.P."/>
        </authorList>
    </citation>
    <scope>NUCLEOTIDE SEQUENCE [LARGE SCALE GENOMIC DNA]</scope>
    <source>
        <strain evidence="7">SURF_46</strain>
    </source>
</reference>
<sequence>MQLLQQTLVAAALFFLYTHSVNAKKEHFINKISDISNQILEGIKQERNVTFRKNFLRLYKEPQPKSQLLLPFCSVTGYFDTYYLKSSTDKEMLTKNVLYTSGQIYIQGLSSMLTVYELDPKPNENVIDLCAAPGSKTSLIADLAQNKAKITAIENNSARLHAMKANMATLNVQDVTFIRTNAALLGRNPLFIHKFDKVLADVPCSNEGLIRDIDNYDFSKWNPKLSQHLPKLQKRILASGLTVLKPGGTLVYSTCTYSPEENELVVNWALKKFSDVYLADLSIKLENSTPGFTCWKKKNMHPSLSKTIRILPNDLFDGFYIAKFVKS</sequence>